<evidence type="ECO:0000313" key="5">
    <source>
        <dbReference type="Proteomes" id="UP000077143"/>
    </source>
</evidence>
<feature type="region of interest" description="Disordered" evidence="2">
    <location>
        <begin position="24"/>
        <end position="59"/>
    </location>
</feature>
<keyword evidence="1 3" id="KW-0732">Signal</keyword>
<evidence type="ECO:0000256" key="1">
    <source>
        <dbReference type="ARBA" id="ARBA00022729"/>
    </source>
</evidence>
<organism evidence="4 5">
    <name type="scientific">Mycobacterium adipatum</name>
    <dbReference type="NCBI Taxonomy" id="1682113"/>
    <lineage>
        <taxon>Bacteria</taxon>
        <taxon>Bacillati</taxon>
        <taxon>Actinomycetota</taxon>
        <taxon>Actinomycetes</taxon>
        <taxon>Mycobacteriales</taxon>
        <taxon>Mycobacteriaceae</taxon>
        <taxon>Mycobacterium</taxon>
    </lineage>
</organism>
<feature type="signal peptide" evidence="3">
    <location>
        <begin position="1"/>
        <end position="22"/>
    </location>
</feature>
<evidence type="ECO:0000256" key="2">
    <source>
        <dbReference type="SAM" id="MobiDB-lite"/>
    </source>
</evidence>
<dbReference type="OrthoDB" id="3826775at2"/>
<feature type="chain" id="PRO_5038419421" description="Lipoprotein LpqN" evidence="3">
    <location>
        <begin position="23"/>
        <end position="236"/>
    </location>
</feature>
<evidence type="ECO:0008006" key="6">
    <source>
        <dbReference type="Google" id="ProtNLM"/>
    </source>
</evidence>
<keyword evidence="5" id="KW-1185">Reference proteome</keyword>
<dbReference type="Gene3D" id="3.40.1000.10">
    <property type="entry name" value="Mog1/PsbP, alpha/beta/alpha sandwich"/>
    <property type="match status" value="1"/>
</dbReference>
<protein>
    <recommendedName>
        <fullName evidence="6">Lipoprotein LpqN</fullName>
    </recommendedName>
</protein>
<dbReference type="KEGG" id="madi:A7U43_24160"/>
<dbReference type="PROSITE" id="PS51257">
    <property type="entry name" value="PROKAR_LIPOPROTEIN"/>
    <property type="match status" value="1"/>
</dbReference>
<dbReference type="RefSeq" id="WP_068000057.1">
    <property type="nucleotide sequence ID" value="NZ_CP015596.1"/>
</dbReference>
<sequence length="236" mass="24023">MKKQTTVRGMAAAAAVLSLALAGCGSDGKSESTSSAEESTSTTSAEATETSAATSSAAAAPAGENYTIAEYIKDNGITEAQIRRGADGAPTVNLPTPPGWIDAGPGTPDWAYSQIVYTDPSMPPPPPTITAIMSKLTGDVDGAKVLEFAAGELKNLPEFDGPAEGQPGKLGGFDAVQVGGTYVKDGKNLLVAQKTTVIPADDGVFVLQINAEGTEEQMGPLMDATSAIDEETTITP</sequence>
<feature type="compositionally biased region" description="Low complexity" evidence="2">
    <location>
        <begin position="31"/>
        <end position="59"/>
    </location>
</feature>
<name>A0A172USD5_9MYCO</name>
<proteinExistence type="predicted"/>
<accession>A0A172USD5</accession>
<reference evidence="4 5" key="1">
    <citation type="submission" date="2016-05" db="EMBL/GenBank/DDBJ databases">
        <title>Complete genome sequence of a phthalic acid esters degrading Mycobacterium sp. YC-RL4.</title>
        <authorList>
            <person name="Ren L."/>
            <person name="Fan S."/>
            <person name="Ruth N."/>
            <person name="Jia Y."/>
            <person name="Wang J."/>
            <person name="Qiao C."/>
        </authorList>
    </citation>
    <scope>NUCLEOTIDE SEQUENCE [LARGE SCALE GENOMIC DNA]</scope>
    <source>
        <strain evidence="4 5">YC-RL4</strain>
    </source>
</reference>
<dbReference type="EMBL" id="CP015596">
    <property type="protein sequence ID" value="ANE81946.1"/>
    <property type="molecule type" value="Genomic_DNA"/>
</dbReference>
<evidence type="ECO:0000313" key="4">
    <source>
        <dbReference type="EMBL" id="ANE81946.1"/>
    </source>
</evidence>
<dbReference type="Pfam" id="PF10738">
    <property type="entry name" value="Lpp-LpqN"/>
    <property type="match status" value="1"/>
</dbReference>
<gene>
    <name evidence="4" type="ORF">A7U43_24160</name>
</gene>
<dbReference type="Proteomes" id="UP000077143">
    <property type="component" value="Chromosome"/>
</dbReference>
<evidence type="ECO:0000256" key="3">
    <source>
        <dbReference type="SAM" id="SignalP"/>
    </source>
</evidence>
<dbReference type="STRING" id="1682113.A7U43_24160"/>
<dbReference type="InterPro" id="IPR019674">
    <property type="entry name" value="Lipoprotein_LpqN/LpqT-like"/>
</dbReference>
<dbReference type="AlphaFoldDB" id="A0A172USD5"/>